<reference evidence="3" key="1">
    <citation type="journal article" date="2021" name="bioRxiv">
        <title>Whole Genome Assembly and Annotation of Northern Wild Rice, Zizania palustris L., Supports a Whole Genome Duplication in the Zizania Genus.</title>
        <authorList>
            <person name="Haas M."/>
            <person name="Kono T."/>
            <person name="Macchietto M."/>
            <person name="Millas R."/>
            <person name="McGilp L."/>
            <person name="Shao M."/>
            <person name="Duquette J."/>
            <person name="Hirsch C.N."/>
            <person name="Kimball J."/>
        </authorList>
    </citation>
    <scope>NUCLEOTIDE SEQUENCE</scope>
    <source>
        <tissue evidence="3">Fresh leaf tissue</tissue>
    </source>
</reference>
<dbReference type="GO" id="GO:0004869">
    <property type="term" value="F:cysteine-type endopeptidase inhibitor activity"/>
    <property type="evidence" value="ECO:0007669"/>
    <property type="project" value="InterPro"/>
</dbReference>
<organism evidence="3 4">
    <name type="scientific">Zizania palustris</name>
    <name type="common">Northern wild rice</name>
    <dbReference type="NCBI Taxonomy" id="103762"/>
    <lineage>
        <taxon>Eukaryota</taxon>
        <taxon>Viridiplantae</taxon>
        <taxon>Streptophyta</taxon>
        <taxon>Embryophyta</taxon>
        <taxon>Tracheophyta</taxon>
        <taxon>Spermatophyta</taxon>
        <taxon>Magnoliopsida</taxon>
        <taxon>Liliopsida</taxon>
        <taxon>Poales</taxon>
        <taxon>Poaceae</taxon>
        <taxon>BOP clade</taxon>
        <taxon>Oryzoideae</taxon>
        <taxon>Oryzeae</taxon>
        <taxon>Zizaniinae</taxon>
        <taxon>Zizania</taxon>
    </lineage>
</organism>
<dbReference type="InterPro" id="IPR000010">
    <property type="entry name" value="Cystatin_dom"/>
</dbReference>
<proteinExistence type="predicted"/>
<evidence type="ECO:0000259" key="2">
    <source>
        <dbReference type="Pfam" id="PF16845"/>
    </source>
</evidence>
<protein>
    <recommendedName>
        <fullName evidence="2">Cystatin domain-containing protein</fullName>
    </recommendedName>
</protein>
<dbReference type="Pfam" id="PF16845">
    <property type="entry name" value="SQAPI"/>
    <property type="match status" value="1"/>
</dbReference>
<dbReference type="OrthoDB" id="2016588at2759"/>
<dbReference type="Proteomes" id="UP000729402">
    <property type="component" value="Unassembled WGS sequence"/>
</dbReference>
<name>A0A8J5WP77_ZIZPA</name>
<comment type="caution">
    <text evidence="3">The sequence shown here is derived from an EMBL/GenBank/DDBJ whole genome shotgun (WGS) entry which is preliminary data.</text>
</comment>
<feature type="signal peptide" evidence="1">
    <location>
        <begin position="1"/>
        <end position="22"/>
    </location>
</feature>
<keyword evidence="4" id="KW-1185">Reference proteome</keyword>
<dbReference type="AlphaFoldDB" id="A0A8J5WP77"/>
<dbReference type="PANTHER" id="PTHR47116">
    <property type="entry name" value="PHLOEM FILAMENT PROTEIN"/>
    <property type="match status" value="1"/>
</dbReference>
<dbReference type="EMBL" id="JAAALK010000080">
    <property type="protein sequence ID" value="KAG8092177.1"/>
    <property type="molecule type" value="Genomic_DNA"/>
</dbReference>
<feature type="chain" id="PRO_5035187439" description="Cystatin domain-containing protein" evidence="1">
    <location>
        <begin position="23"/>
        <end position="129"/>
    </location>
</feature>
<dbReference type="InterPro" id="IPR027214">
    <property type="entry name" value="Cystatin"/>
</dbReference>
<evidence type="ECO:0000313" key="4">
    <source>
        <dbReference type="Proteomes" id="UP000729402"/>
    </source>
</evidence>
<evidence type="ECO:0000313" key="3">
    <source>
        <dbReference type="EMBL" id="KAG8092177.1"/>
    </source>
</evidence>
<accession>A0A8J5WP77</accession>
<feature type="domain" description="Cystatin" evidence="2">
    <location>
        <begin position="48"/>
        <end position="127"/>
    </location>
</feature>
<gene>
    <name evidence="3" type="ORF">GUJ93_ZPchr0012g21852</name>
</gene>
<sequence length="129" mass="13640">MASARGLLLVAVAVAAFPFSCAAGAVAPSSATRRLLRAPGGLWTPVPDARDPHIQELGRWAVRTHDRLDGDHLVFRHVSRAEIQGGAGVDNRLHLKAAGGDPSSGTSFVAVVWESAFSGTRTLLSFDRE</sequence>
<reference evidence="3" key="2">
    <citation type="submission" date="2021-02" db="EMBL/GenBank/DDBJ databases">
        <authorList>
            <person name="Kimball J.A."/>
            <person name="Haas M.W."/>
            <person name="Macchietto M."/>
            <person name="Kono T."/>
            <person name="Duquette J."/>
            <person name="Shao M."/>
        </authorList>
    </citation>
    <scope>NUCLEOTIDE SEQUENCE</scope>
    <source>
        <tissue evidence="3">Fresh leaf tissue</tissue>
    </source>
</reference>
<evidence type="ECO:0000256" key="1">
    <source>
        <dbReference type="SAM" id="SignalP"/>
    </source>
</evidence>
<keyword evidence="1" id="KW-0732">Signal</keyword>